<dbReference type="SUPFAM" id="SSF103473">
    <property type="entry name" value="MFS general substrate transporter"/>
    <property type="match status" value="1"/>
</dbReference>
<accession>A0A0D1YJY3</accession>
<feature type="transmembrane region" description="Helical" evidence="6">
    <location>
        <begin position="72"/>
        <end position="90"/>
    </location>
</feature>
<proteinExistence type="predicted"/>
<evidence type="ECO:0000256" key="5">
    <source>
        <dbReference type="ARBA" id="ARBA00023136"/>
    </source>
</evidence>
<dbReference type="HOGENOM" id="CLU_000960_25_2_1"/>
<dbReference type="InterPro" id="IPR005829">
    <property type="entry name" value="Sugar_transporter_CS"/>
</dbReference>
<feature type="transmembrane region" description="Helical" evidence="6">
    <location>
        <begin position="268"/>
        <end position="287"/>
    </location>
</feature>
<keyword evidence="4 6" id="KW-1133">Transmembrane helix</keyword>
<comment type="subcellular location">
    <subcellularLocation>
        <location evidence="1">Membrane</location>
        <topology evidence="1">Multi-pass membrane protein</topology>
    </subcellularLocation>
</comment>
<reference evidence="8 9" key="1">
    <citation type="submission" date="2015-01" db="EMBL/GenBank/DDBJ databases">
        <title>The Genome Sequence of Exophiala sideris CBS121828.</title>
        <authorList>
            <consortium name="The Broad Institute Genomics Platform"/>
            <person name="Cuomo C."/>
            <person name="de Hoog S."/>
            <person name="Gorbushina A."/>
            <person name="Stielow B."/>
            <person name="Teixiera M."/>
            <person name="Abouelleil A."/>
            <person name="Chapman S.B."/>
            <person name="Priest M."/>
            <person name="Young S.K."/>
            <person name="Wortman J."/>
            <person name="Nusbaum C."/>
            <person name="Birren B."/>
        </authorList>
    </citation>
    <scope>NUCLEOTIDE SEQUENCE [LARGE SCALE GENOMIC DNA]</scope>
    <source>
        <strain evidence="8 9">CBS 121828</strain>
    </source>
</reference>
<feature type="transmembrane region" description="Helical" evidence="6">
    <location>
        <begin position="407"/>
        <end position="427"/>
    </location>
</feature>
<dbReference type="GO" id="GO:0022857">
    <property type="term" value="F:transmembrane transporter activity"/>
    <property type="evidence" value="ECO:0007669"/>
    <property type="project" value="InterPro"/>
</dbReference>
<feature type="transmembrane region" description="Helical" evidence="6">
    <location>
        <begin position="433"/>
        <end position="455"/>
    </location>
</feature>
<feature type="transmembrane region" description="Helical" evidence="6">
    <location>
        <begin position="196"/>
        <end position="217"/>
    </location>
</feature>
<keyword evidence="5 6" id="KW-0472">Membrane</keyword>
<feature type="transmembrane region" description="Helical" evidence="6">
    <location>
        <begin position="467"/>
        <end position="490"/>
    </location>
</feature>
<dbReference type="AlphaFoldDB" id="A0A0D1YJY3"/>
<dbReference type="PANTHER" id="PTHR23501:SF109">
    <property type="entry name" value="MAJOR FACILITATOR SUPERFAMILY (MFS) PROFILE DOMAIN-CONTAINING PROTEIN-RELATED"/>
    <property type="match status" value="1"/>
</dbReference>
<evidence type="ECO:0000256" key="2">
    <source>
        <dbReference type="ARBA" id="ARBA00022448"/>
    </source>
</evidence>
<dbReference type="CDD" id="cd06179">
    <property type="entry name" value="MFS_TRI12_like"/>
    <property type="match status" value="1"/>
</dbReference>
<dbReference type="InterPro" id="IPR036259">
    <property type="entry name" value="MFS_trans_sf"/>
</dbReference>
<dbReference type="PROSITE" id="PS50850">
    <property type="entry name" value="MFS"/>
    <property type="match status" value="1"/>
</dbReference>
<evidence type="ECO:0000256" key="6">
    <source>
        <dbReference type="SAM" id="Phobius"/>
    </source>
</evidence>
<evidence type="ECO:0000256" key="3">
    <source>
        <dbReference type="ARBA" id="ARBA00022692"/>
    </source>
</evidence>
<feature type="transmembrane region" description="Helical" evidence="6">
    <location>
        <begin position="378"/>
        <end position="400"/>
    </location>
</feature>
<protein>
    <recommendedName>
        <fullName evidence="7">Major facilitator superfamily (MFS) profile domain-containing protein</fullName>
    </recommendedName>
</protein>
<organism evidence="8 9">
    <name type="scientific">Exophiala sideris</name>
    <dbReference type="NCBI Taxonomy" id="1016849"/>
    <lineage>
        <taxon>Eukaryota</taxon>
        <taxon>Fungi</taxon>
        <taxon>Dikarya</taxon>
        <taxon>Ascomycota</taxon>
        <taxon>Pezizomycotina</taxon>
        <taxon>Eurotiomycetes</taxon>
        <taxon>Chaetothyriomycetidae</taxon>
        <taxon>Chaetothyriales</taxon>
        <taxon>Herpotrichiellaceae</taxon>
        <taxon>Exophiala</taxon>
    </lineage>
</organism>
<gene>
    <name evidence="8" type="ORF">PV11_03511</name>
</gene>
<feature type="domain" description="Major facilitator superfamily (MFS) profile" evidence="7">
    <location>
        <begin position="73"/>
        <end position="528"/>
    </location>
</feature>
<dbReference type="PANTHER" id="PTHR23501">
    <property type="entry name" value="MAJOR FACILITATOR SUPERFAMILY"/>
    <property type="match status" value="1"/>
</dbReference>
<dbReference type="Gene3D" id="1.20.1250.20">
    <property type="entry name" value="MFS general substrate transporter like domains"/>
    <property type="match status" value="2"/>
</dbReference>
<evidence type="ECO:0000259" key="7">
    <source>
        <dbReference type="PROSITE" id="PS50850"/>
    </source>
</evidence>
<name>A0A0D1YJY3_9EURO</name>
<dbReference type="PROSITE" id="PS00216">
    <property type="entry name" value="SUGAR_TRANSPORT_1"/>
    <property type="match status" value="1"/>
</dbReference>
<dbReference type="OrthoDB" id="4139357at2759"/>
<feature type="transmembrane region" description="Helical" evidence="6">
    <location>
        <begin position="140"/>
        <end position="159"/>
    </location>
</feature>
<feature type="transmembrane region" description="Helical" evidence="6">
    <location>
        <begin position="165"/>
        <end position="184"/>
    </location>
</feature>
<evidence type="ECO:0000313" key="8">
    <source>
        <dbReference type="EMBL" id="KIV81319.1"/>
    </source>
</evidence>
<dbReference type="GO" id="GO:0005886">
    <property type="term" value="C:plasma membrane"/>
    <property type="evidence" value="ECO:0007669"/>
    <property type="project" value="TreeGrafter"/>
</dbReference>
<evidence type="ECO:0000256" key="4">
    <source>
        <dbReference type="ARBA" id="ARBA00022989"/>
    </source>
</evidence>
<dbReference type="Pfam" id="PF06609">
    <property type="entry name" value="TRI12"/>
    <property type="match status" value="1"/>
</dbReference>
<dbReference type="InterPro" id="IPR053791">
    <property type="entry name" value="MFS_Tri12-like"/>
</dbReference>
<dbReference type="EMBL" id="KN846952">
    <property type="protein sequence ID" value="KIV81319.1"/>
    <property type="molecule type" value="Genomic_DNA"/>
</dbReference>
<keyword evidence="2" id="KW-0813">Transport</keyword>
<keyword evidence="3 6" id="KW-0812">Transmembrane</keyword>
<evidence type="ECO:0000256" key="1">
    <source>
        <dbReference type="ARBA" id="ARBA00004141"/>
    </source>
</evidence>
<feature type="transmembrane region" description="Helical" evidence="6">
    <location>
        <begin position="560"/>
        <end position="579"/>
    </location>
</feature>
<feature type="transmembrane region" description="Helical" evidence="6">
    <location>
        <begin position="339"/>
        <end position="358"/>
    </location>
</feature>
<feature type="transmembrane region" description="Helical" evidence="6">
    <location>
        <begin position="110"/>
        <end position="128"/>
    </location>
</feature>
<dbReference type="InterPro" id="IPR010573">
    <property type="entry name" value="MFS_Str1/Tri12-like"/>
</dbReference>
<sequence>MVFHFQKGLYSCLETIPIDKYRNYPIGELLRNTPSAMSDPLDSEARQGQDHVHAKAIGGTNLGKKYYMSFRLIGSMLAMALSLCAAYVGYLLPVGILSYINADIGPDPNYSLIPVAWSICNAIGYLIVGRMSDIFGRRYFFLGGNVLGLIGFIVCATARNVQAIIGGNVFIGIAAAVALSFYSGAGELVPVKDRGYWYFAIFVPVLPFAMFGAYIAHDLLIVATWRWCYYIAIIIQGLSIILFAVAYFPPRLESLHTIKSRQQLIKEIDYLGIFLFCAGTVLFLLGISWGGSNYPWKSASVLCPLVIGAVTLIAFFVWEMKGSIASPLLPWEFLVENKRGFLLPALVAGIGSMFYYGLTVIWPYQVNTVYGTDLRTGGWLASILSCASQTGTMFASLIFTKIGPQRNALIAAFITMVAFVGGLTQTNPGNRPVAIACTVLSGFCIGFSETLIILFAQVQRDAHMIGLTVGVLGFIRLVFGAVAQAVYLTILSNRLPGQLASKITRFALEAGIPQASLPAVFSALASTNPEALSKVQGITPAQVAAVVLGQSYGYAGAFSVVYWACFAFGCLGIIGTFFVKRDVNDELTTFVPKKMEGVTTRTENLELEEKMASGAPEHVDGVSYEGNV</sequence>
<feature type="transmembrane region" description="Helical" evidence="6">
    <location>
        <begin position="299"/>
        <end position="318"/>
    </location>
</feature>
<feature type="transmembrane region" description="Helical" evidence="6">
    <location>
        <begin position="229"/>
        <end position="248"/>
    </location>
</feature>
<evidence type="ECO:0000313" key="9">
    <source>
        <dbReference type="Proteomes" id="UP000053599"/>
    </source>
</evidence>
<dbReference type="InterPro" id="IPR020846">
    <property type="entry name" value="MFS_dom"/>
</dbReference>
<dbReference type="Proteomes" id="UP000053599">
    <property type="component" value="Unassembled WGS sequence"/>
</dbReference>